<dbReference type="Proteomes" id="UP000299102">
    <property type="component" value="Unassembled WGS sequence"/>
</dbReference>
<organism evidence="1 2">
    <name type="scientific">Eumeta variegata</name>
    <name type="common">Bagworm moth</name>
    <name type="synonym">Eumeta japonica</name>
    <dbReference type="NCBI Taxonomy" id="151549"/>
    <lineage>
        <taxon>Eukaryota</taxon>
        <taxon>Metazoa</taxon>
        <taxon>Ecdysozoa</taxon>
        <taxon>Arthropoda</taxon>
        <taxon>Hexapoda</taxon>
        <taxon>Insecta</taxon>
        <taxon>Pterygota</taxon>
        <taxon>Neoptera</taxon>
        <taxon>Endopterygota</taxon>
        <taxon>Lepidoptera</taxon>
        <taxon>Glossata</taxon>
        <taxon>Ditrysia</taxon>
        <taxon>Tineoidea</taxon>
        <taxon>Psychidae</taxon>
        <taxon>Oiketicinae</taxon>
        <taxon>Eumeta</taxon>
    </lineage>
</organism>
<dbReference type="AlphaFoldDB" id="A0A4C2ACJ5"/>
<evidence type="ECO:0000313" key="2">
    <source>
        <dbReference type="Proteomes" id="UP000299102"/>
    </source>
</evidence>
<comment type="caution">
    <text evidence="1">The sequence shown here is derived from an EMBL/GenBank/DDBJ whole genome shotgun (WGS) entry which is preliminary data.</text>
</comment>
<gene>
    <name evidence="1" type="ORF">EVAR_99664_1</name>
</gene>
<sequence length="70" mass="7459">MGDTGANRPAILPSYGTVRRSSQIIEHTQGNNFRADSHYPTLVASFITNPGSAFDYNSGLDLDSGSVKNA</sequence>
<accession>A0A4C2ACJ5</accession>
<evidence type="ECO:0000313" key="1">
    <source>
        <dbReference type="EMBL" id="GBP98581.1"/>
    </source>
</evidence>
<dbReference type="EMBL" id="BGZK01003171">
    <property type="protein sequence ID" value="GBP98581.1"/>
    <property type="molecule type" value="Genomic_DNA"/>
</dbReference>
<keyword evidence="2" id="KW-1185">Reference proteome</keyword>
<proteinExistence type="predicted"/>
<reference evidence="1 2" key="1">
    <citation type="journal article" date="2019" name="Commun. Biol.">
        <title>The bagworm genome reveals a unique fibroin gene that provides high tensile strength.</title>
        <authorList>
            <person name="Kono N."/>
            <person name="Nakamura H."/>
            <person name="Ohtoshi R."/>
            <person name="Tomita M."/>
            <person name="Numata K."/>
            <person name="Arakawa K."/>
        </authorList>
    </citation>
    <scope>NUCLEOTIDE SEQUENCE [LARGE SCALE GENOMIC DNA]</scope>
</reference>
<name>A0A4C2ACJ5_EUMVA</name>
<protein>
    <submittedName>
        <fullName evidence="1">Uncharacterized protein</fullName>
    </submittedName>
</protein>